<name>A0ABD1F4T3_HYPHA</name>
<dbReference type="PANTHER" id="PTHR11592">
    <property type="entry name" value="GLUTATHIONE PEROXIDASE"/>
    <property type="match status" value="1"/>
</dbReference>
<dbReference type="PRINTS" id="PR01011">
    <property type="entry name" value="GLUTPROXDASE"/>
</dbReference>
<dbReference type="PROSITE" id="PS51355">
    <property type="entry name" value="GLUTATHIONE_PEROXID_3"/>
    <property type="match status" value="1"/>
</dbReference>
<feature type="active site" evidence="4">
    <location>
        <position position="58"/>
    </location>
</feature>
<keyword evidence="9" id="KW-1185">Reference proteome</keyword>
<dbReference type="Proteomes" id="UP001566132">
    <property type="component" value="Unassembled WGS sequence"/>
</dbReference>
<dbReference type="GO" id="GO:0004601">
    <property type="term" value="F:peroxidase activity"/>
    <property type="evidence" value="ECO:0007669"/>
    <property type="project" value="UniProtKB-KW"/>
</dbReference>
<dbReference type="InterPro" id="IPR013766">
    <property type="entry name" value="Thioredoxin_domain"/>
</dbReference>
<dbReference type="PIRSF" id="PIRSF000303">
    <property type="entry name" value="Glutathion_perox"/>
    <property type="match status" value="1"/>
</dbReference>
<proteinExistence type="inferred from homology"/>
<dbReference type="FunFam" id="3.40.30.10:FF:000025">
    <property type="entry name" value="Glutathione peroxidase"/>
    <property type="match status" value="1"/>
</dbReference>
<dbReference type="SUPFAM" id="SSF52833">
    <property type="entry name" value="Thioredoxin-like"/>
    <property type="match status" value="1"/>
</dbReference>
<sequence length="189" mass="21382">MFRPRVYAVAALCIQAVLAQNSAKTIYDFTAKDIHGNDVSLEKYRGHVCIIVNVASECGLTNNNYDQLNYLYQRYGKNQGLKILAFPSNEFGGQEPGSNDDILRFAKSKGVNFDLFSKIEVNGDNAHPLWKFLKAQQGGFLVDSIKWNFTKFLVDKNGRVVERYSPTTTPNEMVEDIEKLLDYNIKGDL</sequence>
<evidence type="ECO:0000256" key="6">
    <source>
        <dbReference type="SAM" id="SignalP"/>
    </source>
</evidence>
<gene>
    <name evidence="8" type="ORF">ABEB36_002167</name>
</gene>
<organism evidence="8 9">
    <name type="scientific">Hypothenemus hampei</name>
    <name type="common">Coffee berry borer</name>
    <dbReference type="NCBI Taxonomy" id="57062"/>
    <lineage>
        <taxon>Eukaryota</taxon>
        <taxon>Metazoa</taxon>
        <taxon>Ecdysozoa</taxon>
        <taxon>Arthropoda</taxon>
        <taxon>Hexapoda</taxon>
        <taxon>Insecta</taxon>
        <taxon>Pterygota</taxon>
        <taxon>Neoptera</taxon>
        <taxon>Endopterygota</taxon>
        <taxon>Coleoptera</taxon>
        <taxon>Polyphaga</taxon>
        <taxon>Cucujiformia</taxon>
        <taxon>Curculionidae</taxon>
        <taxon>Scolytinae</taxon>
        <taxon>Hypothenemus</taxon>
    </lineage>
</organism>
<keyword evidence="2 5" id="KW-0575">Peroxidase</keyword>
<protein>
    <recommendedName>
        <fullName evidence="5">Glutathione peroxidase</fullName>
    </recommendedName>
</protein>
<evidence type="ECO:0000256" key="2">
    <source>
        <dbReference type="ARBA" id="ARBA00022559"/>
    </source>
</evidence>
<dbReference type="AlphaFoldDB" id="A0ABD1F4T3"/>
<dbReference type="InterPro" id="IPR036249">
    <property type="entry name" value="Thioredoxin-like_sf"/>
</dbReference>
<feature type="domain" description="Thioredoxin" evidence="7">
    <location>
        <begin position="20"/>
        <end position="182"/>
    </location>
</feature>
<dbReference type="Gene3D" id="3.40.30.10">
    <property type="entry name" value="Glutaredoxin"/>
    <property type="match status" value="1"/>
</dbReference>
<dbReference type="InterPro" id="IPR000889">
    <property type="entry name" value="Glutathione_peroxidase"/>
</dbReference>
<comment type="caution">
    <text evidence="8">The sequence shown here is derived from an EMBL/GenBank/DDBJ whole genome shotgun (WGS) entry which is preliminary data.</text>
</comment>
<evidence type="ECO:0000256" key="4">
    <source>
        <dbReference type="PIRSR" id="PIRSR000303-1"/>
    </source>
</evidence>
<dbReference type="PROSITE" id="PS00460">
    <property type="entry name" value="GLUTATHIONE_PEROXID_1"/>
    <property type="match status" value="1"/>
</dbReference>
<keyword evidence="3 5" id="KW-0560">Oxidoreductase</keyword>
<evidence type="ECO:0000313" key="8">
    <source>
        <dbReference type="EMBL" id="KAL1512604.1"/>
    </source>
</evidence>
<dbReference type="InterPro" id="IPR029759">
    <property type="entry name" value="GPX_AS"/>
</dbReference>
<evidence type="ECO:0000256" key="1">
    <source>
        <dbReference type="ARBA" id="ARBA00006926"/>
    </source>
</evidence>
<keyword evidence="6" id="KW-0732">Signal</keyword>
<evidence type="ECO:0000313" key="9">
    <source>
        <dbReference type="Proteomes" id="UP001566132"/>
    </source>
</evidence>
<dbReference type="Pfam" id="PF00255">
    <property type="entry name" value="GSHPx"/>
    <property type="match status" value="1"/>
</dbReference>
<dbReference type="PROSITE" id="PS51352">
    <property type="entry name" value="THIOREDOXIN_2"/>
    <property type="match status" value="1"/>
</dbReference>
<accession>A0ABD1F4T3</accession>
<dbReference type="PANTHER" id="PTHR11592:SF134">
    <property type="entry name" value="PHOSPHOLIPID HYDROPEROXIDE GLUTATHIONE PEROXIDASE"/>
    <property type="match status" value="1"/>
</dbReference>
<dbReference type="EMBL" id="JBDJPC010000002">
    <property type="protein sequence ID" value="KAL1512604.1"/>
    <property type="molecule type" value="Genomic_DNA"/>
</dbReference>
<dbReference type="CDD" id="cd00340">
    <property type="entry name" value="GSH_Peroxidase"/>
    <property type="match status" value="1"/>
</dbReference>
<reference evidence="8 9" key="1">
    <citation type="submission" date="2024-05" db="EMBL/GenBank/DDBJ databases">
        <title>Genetic variation in Jamaican populations of the coffee berry borer (Hypothenemus hampei).</title>
        <authorList>
            <person name="Errbii M."/>
            <person name="Myrie A."/>
        </authorList>
    </citation>
    <scope>NUCLEOTIDE SEQUENCE [LARGE SCALE GENOMIC DNA]</scope>
    <source>
        <strain evidence="8">JA-Hopewell-2020-01-JO</strain>
        <tissue evidence="8">Whole body</tissue>
    </source>
</reference>
<feature type="chain" id="PRO_5044819334" description="Glutathione peroxidase" evidence="6">
    <location>
        <begin position="20"/>
        <end position="189"/>
    </location>
</feature>
<evidence type="ECO:0000259" key="7">
    <source>
        <dbReference type="PROSITE" id="PS51352"/>
    </source>
</evidence>
<comment type="similarity">
    <text evidence="1 5">Belongs to the glutathione peroxidase family.</text>
</comment>
<feature type="signal peptide" evidence="6">
    <location>
        <begin position="1"/>
        <end position="19"/>
    </location>
</feature>
<evidence type="ECO:0000256" key="5">
    <source>
        <dbReference type="RuleBase" id="RU000499"/>
    </source>
</evidence>
<evidence type="ECO:0000256" key="3">
    <source>
        <dbReference type="ARBA" id="ARBA00023002"/>
    </source>
</evidence>